<dbReference type="AlphaFoldDB" id="A0A916N926"/>
<sequence length="61" mass="6861">MNRTAIAIVVSVAVISTTLAGTYWVFVTLATHFPARRMLGMRVLHDSEQRLGMCRYCLFGQ</sequence>
<organism evidence="1 2">
    <name type="scientific">Georgfuchsia toluolica</name>
    <dbReference type="NCBI Taxonomy" id="424218"/>
    <lineage>
        <taxon>Bacteria</taxon>
        <taxon>Pseudomonadati</taxon>
        <taxon>Pseudomonadota</taxon>
        <taxon>Betaproteobacteria</taxon>
        <taxon>Nitrosomonadales</taxon>
        <taxon>Sterolibacteriaceae</taxon>
        <taxon>Georgfuchsia</taxon>
    </lineage>
</organism>
<comment type="caution">
    <text evidence="1">The sequence shown here is derived from an EMBL/GenBank/DDBJ whole genome shotgun (WGS) entry which is preliminary data.</text>
</comment>
<dbReference type="Proteomes" id="UP000742786">
    <property type="component" value="Unassembled WGS sequence"/>
</dbReference>
<gene>
    <name evidence="1" type="ORF">GTOL_11860</name>
</gene>
<name>A0A916N926_9PROT</name>
<accession>A0A916N926</accession>
<proteinExistence type="predicted"/>
<keyword evidence="2" id="KW-1185">Reference proteome</keyword>
<dbReference type="EMBL" id="CAJQUM010000001">
    <property type="protein sequence ID" value="CAG4883977.1"/>
    <property type="molecule type" value="Genomic_DNA"/>
</dbReference>
<reference evidence="1" key="1">
    <citation type="submission" date="2021-04" db="EMBL/GenBank/DDBJ databases">
        <authorList>
            <person name="Hornung B."/>
        </authorList>
    </citation>
    <scope>NUCLEOTIDE SEQUENCE</scope>
    <source>
        <strain evidence="1">G5G6</strain>
    </source>
</reference>
<protein>
    <submittedName>
        <fullName evidence="1">Uncharacterized protein</fullName>
    </submittedName>
</protein>
<evidence type="ECO:0000313" key="1">
    <source>
        <dbReference type="EMBL" id="CAG4883977.1"/>
    </source>
</evidence>
<evidence type="ECO:0000313" key="2">
    <source>
        <dbReference type="Proteomes" id="UP000742786"/>
    </source>
</evidence>